<accession>A0A0B9H261</accession>
<dbReference type="Pfam" id="PF01514">
    <property type="entry name" value="YscJ_FliF"/>
    <property type="match status" value="1"/>
</dbReference>
<comment type="function">
    <text evidence="1 12">The M ring may be actively involved in energy transduction.</text>
</comment>
<keyword evidence="9 14" id="KW-0472">Membrane</keyword>
<feature type="domain" description="Flagellar M-ring N-terminal" evidence="15">
    <location>
        <begin position="57"/>
        <end position="232"/>
    </location>
</feature>
<dbReference type="Gene3D" id="3.30.300.30">
    <property type="match status" value="1"/>
</dbReference>
<evidence type="ECO:0000256" key="7">
    <source>
        <dbReference type="ARBA" id="ARBA00022692"/>
    </source>
</evidence>
<dbReference type="PANTHER" id="PTHR30046">
    <property type="entry name" value="FLAGELLAR M-RING PROTEIN"/>
    <property type="match status" value="1"/>
</dbReference>
<dbReference type="InterPro" id="IPR043427">
    <property type="entry name" value="YscJ/FliF"/>
</dbReference>
<keyword evidence="8 14" id="KW-1133">Transmembrane helix</keyword>
<dbReference type="EMBL" id="JWLZ01000167">
    <property type="protein sequence ID" value="KHT62912.1"/>
    <property type="molecule type" value="Genomic_DNA"/>
</dbReference>
<dbReference type="InterPro" id="IPR000067">
    <property type="entry name" value="FlgMring_FliF"/>
</dbReference>
<evidence type="ECO:0000256" key="5">
    <source>
        <dbReference type="ARBA" id="ARBA00017949"/>
    </source>
</evidence>
<evidence type="ECO:0000256" key="11">
    <source>
        <dbReference type="ARBA" id="ARBA00025936"/>
    </source>
</evidence>
<sequence length="584" mass="64010">MSTTVAENPEQAPSNKWLSYKEKIQQRLDGKYKNVALITALAVLVSMFIVVAMWTQTSPYRPLYGTQERYDNSEILSVLEQEKIKFQLDNQSGQIQVPANRLADARILLAARGVKAKLPEGLEILDRSSGLGTSQFIENARYRQGLEGELARTILAIRAVSHARVHLAIPNRTLFVGINEEKPSAAVMLELEPGMQLDQPQVEAIVNLVSGSITGMATDAVSVVDQHGNLLSADLALGKQSQINVRFHELQQRVERDIVRRAGDMLAPLLGVGNFRVQVAATLNFDQTEETHESIDSDPVLRTEFTKQDNTQGQLAIGIPGALSNQPTGEEGSTNNETRNERAELSRQYDVGRKVRHTRHAQGGIEMLSVSVLLNDNVQEQGWQQAQLEQIAQMVKDSVGFVAERGDQFSLHAFNFARAVETVPVDTPWWHDQQLLMLAKYGVYALLGLSFIILVLRPLVKALQRPAPMSTALATTSAGIEMATGESQSSAEPVAAFKSANIPPAGGSEQDLADALLDSIAQGGMVAEESPTASSEEFDFDLSTLPPPGSELEVQVKHLQKLTEVEPERVAEVIKKWVNSNESK</sequence>
<evidence type="ECO:0000256" key="9">
    <source>
        <dbReference type="ARBA" id="ARBA00023136"/>
    </source>
</evidence>
<evidence type="ECO:0000256" key="12">
    <source>
        <dbReference type="PIRNR" id="PIRNR004862"/>
    </source>
</evidence>
<gene>
    <name evidence="17" type="ORF">RJ45_14845</name>
</gene>
<keyword evidence="6" id="KW-1003">Cell membrane</keyword>
<proteinExistence type="inferred from homology"/>
<dbReference type="PIRSF" id="PIRSF004862">
    <property type="entry name" value="FliF"/>
    <property type="match status" value="1"/>
</dbReference>
<keyword evidence="10 12" id="KW-0975">Bacterial flagellum</keyword>
<organism evidence="17 18">
    <name type="scientific">Photobacterium gaetbulicola</name>
    <dbReference type="NCBI Taxonomy" id="1295392"/>
    <lineage>
        <taxon>Bacteria</taxon>
        <taxon>Pseudomonadati</taxon>
        <taxon>Pseudomonadota</taxon>
        <taxon>Gammaproteobacteria</taxon>
        <taxon>Vibrionales</taxon>
        <taxon>Vibrionaceae</taxon>
        <taxon>Photobacterium</taxon>
    </lineage>
</organism>
<comment type="similarity">
    <text evidence="4 12">Belongs to the FliF family.</text>
</comment>
<evidence type="ECO:0000256" key="8">
    <source>
        <dbReference type="ARBA" id="ARBA00022989"/>
    </source>
</evidence>
<evidence type="ECO:0000256" key="14">
    <source>
        <dbReference type="SAM" id="Phobius"/>
    </source>
</evidence>
<dbReference type="InterPro" id="IPR045851">
    <property type="entry name" value="AMP-bd_C_sf"/>
</dbReference>
<dbReference type="InterPro" id="IPR013556">
    <property type="entry name" value="Flag_M-ring_C"/>
</dbReference>
<dbReference type="GO" id="GO:0009431">
    <property type="term" value="C:bacterial-type flagellum basal body, MS ring"/>
    <property type="evidence" value="ECO:0007669"/>
    <property type="project" value="InterPro"/>
</dbReference>
<dbReference type="Pfam" id="PF08345">
    <property type="entry name" value="YscJ_FliF_C"/>
    <property type="match status" value="1"/>
</dbReference>
<comment type="subcellular location">
    <subcellularLocation>
        <location evidence="2 12">Bacterial flagellum basal body</location>
    </subcellularLocation>
    <subcellularLocation>
        <location evidence="3">Cell membrane</location>
        <topology evidence="3">Multi-pass membrane protein</topology>
    </subcellularLocation>
</comment>
<dbReference type="NCBIfam" id="TIGR00206">
    <property type="entry name" value="fliF"/>
    <property type="match status" value="1"/>
</dbReference>
<evidence type="ECO:0000256" key="13">
    <source>
        <dbReference type="SAM" id="MobiDB-lite"/>
    </source>
</evidence>
<protein>
    <recommendedName>
        <fullName evidence="5 12">Flagellar M-ring protein</fullName>
    </recommendedName>
</protein>
<evidence type="ECO:0000256" key="4">
    <source>
        <dbReference type="ARBA" id="ARBA00007971"/>
    </source>
</evidence>
<evidence type="ECO:0000256" key="6">
    <source>
        <dbReference type="ARBA" id="ARBA00022475"/>
    </source>
</evidence>
<evidence type="ECO:0000256" key="3">
    <source>
        <dbReference type="ARBA" id="ARBA00004651"/>
    </source>
</evidence>
<comment type="subunit">
    <text evidence="11">The basal body constitutes a major portion of the flagellar organelle and consists of four rings (L,P,S, and M) mounted on a central rod. The M ring is integral to the inner membrane of the cell and may be connected to the flagellar rod via the S ring. The S (supramembrane ring) lies just distal to the M ring. The L and P rings lie in the outer membrane and the periplasmic space, respectively.</text>
</comment>
<dbReference type="GO" id="GO:0003774">
    <property type="term" value="F:cytoskeletal motor activity"/>
    <property type="evidence" value="ECO:0007669"/>
    <property type="project" value="InterPro"/>
</dbReference>
<name>A0A0B9H261_9GAMM</name>
<dbReference type="PRINTS" id="PR01009">
    <property type="entry name" value="FLGMRINGFLIF"/>
</dbReference>
<evidence type="ECO:0000256" key="1">
    <source>
        <dbReference type="ARBA" id="ARBA00003820"/>
    </source>
</evidence>
<feature type="region of interest" description="Disordered" evidence="13">
    <location>
        <begin position="318"/>
        <end position="346"/>
    </location>
</feature>
<evidence type="ECO:0000256" key="10">
    <source>
        <dbReference type="ARBA" id="ARBA00023143"/>
    </source>
</evidence>
<dbReference type="GO" id="GO:0071973">
    <property type="term" value="P:bacterial-type flagellum-dependent cell motility"/>
    <property type="evidence" value="ECO:0007669"/>
    <property type="project" value="InterPro"/>
</dbReference>
<dbReference type="AlphaFoldDB" id="A0A0B9H261"/>
<feature type="transmembrane region" description="Helical" evidence="14">
    <location>
        <begin position="441"/>
        <end position="460"/>
    </location>
</feature>
<dbReference type="RefSeq" id="WP_039463639.1">
    <property type="nucleotide sequence ID" value="NZ_JWLZ01000167.1"/>
</dbReference>
<evidence type="ECO:0000256" key="2">
    <source>
        <dbReference type="ARBA" id="ARBA00004117"/>
    </source>
</evidence>
<reference evidence="17 18" key="1">
    <citation type="submission" date="2014-12" db="EMBL/GenBank/DDBJ databases">
        <title>Genome sequencing of Photobacterium gaetbulicola AD005a.</title>
        <authorList>
            <person name="Adrian T.G.S."/>
            <person name="Chan K.G."/>
        </authorList>
    </citation>
    <scope>NUCLEOTIDE SEQUENCE [LARGE SCALE GENOMIC DNA]</scope>
    <source>
        <strain evidence="17 18">AD005a</strain>
    </source>
</reference>
<feature type="compositionally biased region" description="Polar residues" evidence="13">
    <location>
        <begin position="323"/>
        <end position="337"/>
    </location>
</feature>
<keyword evidence="7 14" id="KW-0812">Transmembrane</keyword>
<dbReference type="PANTHER" id="PTHR30046:SF0">
    <property type="entry name" value="FLAGELLAR M-RING PROTEIN"/>
    <property type="match status" value="1"/>
</dbReference>
<dbReference type="Proteomes" id="UP000031278">
    <property type="component" value="Unassembled WGS sequence"/>
</dbReference>
<dbReference type="InterPro" id="IPR006182">
    <property type="entry name" value="FliF_N_dom"/>
</dbReference>
<evidence type="ECO:0000313" key="18">
    <source>
        <dbReference type="Proteomes" id="UP000031278"/>
    </source>
</evidence>
<evidence type="ECO:0000259" key="15">
    <source>
        <dbReference type="Pfam" id="PF01514"/>
    </source>
</evidence>
<evidence type="ECO:0000259" key="16">
    <source>
        <dbReference type="Pfam" id="PF08345"/>
    </source>
</evidence>
<feature type="domain" description="Flagellar M-ring C-terminal" evidence="16">
    <location>
        <begin position="266"/>
        <end position="416"/>
    </location>
</feature>
<comment type="caution">
    <text evidence="17">The sequence shown here is derived from an EMBL/GenBank/DDBJ whole genome shotgun (WGS) entry which is preliminary data.</text>
</comment>
<dbReference type="GO" id="GO:0005886">
    <property type="term" value="C:plasma membrane"/>
    <property type="evidence" value="ECO:0007669"/>
    <property type="project" value="UniProtKB-SubCell"/>
</dbReference>
<evidence type="ECO:0000313" key="17">
    <source>
        <dbReference type="EMBL" id="KHT62912.1"/>
    </source>
</evidence>
<feature type="transmembrane region" description="Helical" evidence="14">
    <location>
        <begin position="35"/>
        <end position="54"/>
    </location>
</feature>